<evidence type="ECO:0000256" key="5">
    <source>
        <dbReference type="ARBA" id="ARBA00022833"/>
    </source>
</evidence>
<keyword evidence="13" id="KW-1185">Reference proteome</keyword>
<evidence type="ECO:0000256" key="3">
    <source>
        <dbReference type="ARBA" id="ARBA00022578"/>
    </source>
</evidence>
<dbReference type="EMBL" id="CP078093">
    <property type="protein sequence ID" value="QXM07370.1"/>
    <property type="molecule type" value="Genomic_DNA"/>
</dbReference>
<dbReference type="InterPro" id="IPR001959">
    <property type="entry name" value="Transposase"/>
</dbReference>
<reference evidence="12" key="1">
    <citation type="submission" date="2021-07" db="EMBL/GenBank/DDBJ databases">
        <title>Complete genome sequence of Crassaminicella sp. 143-21, isolated from a deep-sea hydrothermal vent.</title>
        <authorList>
            <person name="Li X."/>
        </authorList>
    </citation>
    <scope>NUCLEOTIDE SEQUENCE</scope>
    <source>
        <strain evidence="12">143-21</strain>
    </source>
</reference>
<proteinExistence type="inferred from homology"/>
<gene>
    <name evidence="12" type="ORF">KVH43_01945</name>
</gene>
<protein>
    <submittedName>
        <fullName evidence="12">Transposase</fullName>
    </submittedName>
</protein>
<feature type="domain" description="Cas12f1-like TNB" evidence="10">
    <location>
        <begin position="322"/>
        <end position="388"/>
    </location>
</feature>
<evidence type="ECO:0000259" key="10">
    <source>
        <dbReference type="Pfam" id="PF07282"/>
    </source>
</evidence>
<evidence type="ECO:0000313" key="13">
    <source>
        <dbReference type="Proteomes" id="UP000886818"/>
    </source>
</evidence>
<keyword evidence="5" id="KW-0862">Zinc</keyword>
<dbReference type="Pfam" id="PF12323">
    <property type="entry name" value="HTH_OrfB_IS605"/>
    <property type="match status" value="1"/>
</dbReference>
<keyword evidence="4" id="KW-0479">Metal-binding</keyword>
<dbReference type="InterPro" id="IPR021027">
    <property type="entry name" value="Transposase_put_HTH"/>
</dbReference>
<dbReference type="PANTHER" id="PTHR30405">
    <property type="entry name" value="TRANSPOSASE"/>
    <property type="match status" value="1"/>
</dbReference>
<dbReference type="InterPro" id="IPR010095">
    <property type="entry name" value="Cas12f1-like_TNB"/>
</dbReference>
<dbReference type="Pfam" id="PF01385">
    <property type="entry name" value="OrfB_IS605"/>
    <property type="match status" value="1"/>
</dbReference>
<evidence type="ECO:0000256" key="2">
    <source>
        <dbReference type="ARBA" id="ARBA00011044"/>
    </source>
</evidence>
<dbReference type="Proteomes" id="UP000886818">
    <property type="component" value="Chromosome"/>
</dbReference>
<keyword evidence="8" id="KW-0175">Coiled coil</keyword>
<name>A0ABX8RHH9_9CLOT</name>
<dbReference type="NCBIfam" id="TIGR01766">
    <property type="entry name" value="IS200/IS605 family accessory protein TnpB-like domain"/>
    <property type="match status" value="1"/>
</dbReference>
<evidence type="ECO:0000259" key="11">
    <source>
        <dbReference type="Pfam" id="PF12323"/>
    </source>
</evidence>
<keyword evidence="6" id="KW-0238">DNA-binding</keyword>
<dbReference type="PANTHER" id="PTHR30405:SF25">
    <property type="entry name" value="RNA-GUIDED DNA ENDONUCLEASE INSQ-RELATED"/>
    <property type="match status" value="1"/>
</dbReference>
<dbReference type="Pfam" id="PF07282">
    <property type="entry name" value="Cas12f1-like_TNB"/>
    <property type="match status" value="1"/>
</dbReference>
<feature type="coiled-coil region" evidence="8">
    <location>
        <begin position="212"/>
        <end position="279"/>
    </location>
</feature>
<keyword evidence="7" id="KW-0233">DNA recombination</keyword>
<evidence type="ECO:0000256" key="6">
    <source>
        <dbReference type="ARBA" id="ARBA00023125"/>
    </source>
</evidence>
<dbReference type="NCBIfam" id="NF040570">
    <property type="entry name" value="guided_TnpB"/>
    <property type="match status" value="1"/>
</dbReference>
<evidence type="ECO:0000256" key="8">
    <source>
        <dbReference type="SAM" id="Coils"/>
    </source>
</evidence>
<feature type="domain" description="Transposase putative helix-turn-helix" evidence="11">
    <location>
        <begin position="1"/>
        <end position="46"/>
    </location>
</feature>
<dbReference type="RefSeq" id="WP_218284054.1">
    <property type="nucleotide sequence ID" value="NZ_CP078093.1"/>
</dbReference>
<evidence type="ECO:0000313" key="12">
    <source>
        <dbReference type="EMBL" id="QXM07370.1"/>
    </source>
</evidence>
<organism evidence="12 13">
    <name type="scientific">Crassaminicella indica</name>
    <dbReference type="NCBI Taxonomy" id="2855394"/>
    <lineage>
        <taxon>Bacteria</taxon>
        <taxon>Bacillati</taxon>
        <taxon>Bacillota</taxon>
        <taxon>Clostridia</taxon>
        <taxon>Eubacteriales</taxon>
        <taxon>Clostridiaceae</taxon>
        <taxon>Crassaminicella</taxon>
    </lineage>
</organism>
<feature type="domain" description="Probable transposase IS891/IS1136/IS1341" evidence="9">
    <location>
        <begin position="183"/>
        <end position="309"/>
    </location>
</feature>
<dbReference type="InterPro" id="IPR051399">
    <property type="entry name" value="RNA-guided_DNA_endo/Transpos"/>
</dbReference>
<sequence>MIRTYKVMLKPNNKQKTKLFECAGVSRWAYNWTLGRQKENYKNGGKFLNDSVLRKELTQLKKTEEYKWLNEYSNNITKQAIKDACNSYKRFFNGYSEFPKFKSKKRTKPSFYQDIEKIKFTDTHVKLEKLTTSKKKNRQKLNWIKLGEKDRIPTGENIKYINPRVTFDGLNWWISVGIEEEIEIEDKETEPIGIDLGVKDLAIISNGNKYKNINKSLKMKKLIKKYKRLKRQISRKYEMNKTKIEGGENRYEYHKTKNIIKAENKLRKLYRKIKGLRDNYLHHITTSLVKAKPKYIVIEDLNVSGMLKNRKLSKAIQEQSLREFRRQLEYKCKWYEVDLIIADRYYPSSKMCSSCGNVKSDLKLSDRKYICDNCGLEIDRDFNASLNLRDYPKYDKSVA</sequence>
<evidence type="ECO:0000256" key="4">
    <source>
        <dbReference type="ARBA" id="ARBA00022723"/>
    </source>
</evidence>
<comment type="similarity">
    <text evidence="1">In the C-terminal section; belongs to the transposase 35 family.</text>
</comment>
<accession>A0ABX8RHH9</accession>
<evidence type="ECO:0000259" key="9">
    <source>
        <dbReference type="Pfam" id="PF01385"/>
    </source>
</evidence>
<comment type="similarity">
    <text evidence="2">In the N-terminal section; belongs to the transposase 2 family.</text>
</comment>
<evidence type="ECO:0000256" key="7">
    <source>
        <dbReference type="ARBA" id="ARBA00023172"/>
    </source>
</evidence>
<evidence type="ECO:0000256" key="1">
    <source>
        <dbReference type="ARBA" id="ARBA00008761"/>
    </source>
</evidence>
<keyword evidence="3" id="KW-0815">Transposition</keyword>